<dbReference type="NCBIfam" id="NF004939">
    <property type="entry name" value="PRK06292.1-1"/>
    <property type="match status" value="1"/>
</dbReference>
<evidence type="ECO:0000256" key="1">
    <source>
        <dbReference type="ARBA" id="ARBA00007532"/>
    </source>
</evidence>
<dbReference type="PANTHER" id="PTHR43014:SF4">
    <property type="entry name" value="PYRIDINE NUCLEOTIDE-DISULFIDE OXIDOREDUCTASE RCLA-RELATED"/>
    <property type="match status" value="1"/>
</dbReference>
<dbReference type="InterPro" id="IPR016156">
    <property type="entry name" value="FAD/NAD-linked_Rdtase_dimer_sf"/>
</dbReference>
<dbReference type="Proteomes" id="UP000265431">
    <property type="component" value="Unassembled WGS sequence"/>
</dbReference>
<evidence type="ECO:0000256" key="4">
    <source>
        <dbReference type="PIRSR" id="PIRSR000350-2"/>
    </source>
</evidence>
<dbReference type="GO" id="GO:0050660">
    <property type="term" value="F:flavin adenine dinucleotide binding"/>
    <property type="evidence" value="ECO:0007669"/>
    <property type="project" value="TreeGrafter"/>
</dbReference>
<evidence type="ECO:0000256" key="5">
    <source>
        <dbReference type="PIRSR" id="PIRSR000350-3"/>
    </source>
</evidence>
<dbReference type="Gene3D" id="3.30.390.30">
    <property type="match status" value="1"/>
</dbReference>
<evidence type="ECO:0000313" key="11">
    <source>
        <dbReference type="Proteomes" id="UP000265431"/>
    </source>
</evidence>
<dbReference type="PANTHER" id="PTHR43014">
    <property type="entry name" value="MERCURIC REDUCTASE"/>
    <property type="match status" value="1"/>
</dbReference>
<feature type="active site" description="Proton acceptor" evidence="4">
    <location>
        <position position="437"/>
    </location>
</feature>
<sequence length="475" mass="50200">MAEIHVDVAIIGAGTAGLAAERKARAEGARTLLIDPYFAGTTCASVGCMPSKLLIAAGNAAHNVRKAGEFGVETGEPRIDGPKVMARVRRLRDDFVSGVKKQIADLPDGVTVKATARFVSPTELSLDDGTQVLAKAIIIAAGSSPVIPAPFEDLGDVVITNETLFELEDLPQSIGVIGAGPLGLELAQTLARLGVQVEVFDRSAQLAGLDEGEPETSLRRALKAELGFHLEVEPEARRNDDGSVTVSWTENGEARQAHFEKLMVATGRAANLEGLDLEKSGLQLDDNGAPAFDKGTLQCGQSPVFIVGDANGARPILHEASTEGTIAGANAASYPDIKSFERFTRLQVMFTEPNMAKVGADPDEDTIVGRVDFADQGRARAMGVNQGVCEIYAKAKCGALTGATLVGPDAEHLAHLLCWEIENGSKASDLLNKPFYHPTLEEGLKTALKQICQEIGLPKPDSRDDAELPGDFGSD</sequence>
<gene>
    <name evidence="10" type="ORF">D1224_06615</name>
</gene>
<dbReference type="PRINTS" id="PR00411">
    <property type="entry name" value="PNDRDTASEI"/>
</dbReference>
<feature type="disulfide bond" description="Redox-active" evidence="6">
    <location>
        <begin position="43"/>
        <end position="48"/>
    </location>
</feature>
<dbReference type="InterPro" id="IPR036188">
    <property type="entry name" value="FAD/NAD-bd_sf"/>
</dbReference>
<dbReference type="InterPro" id="IPR001100">
    <property type="entry name" value="Pyr_nuc-diS_OxRdtase"/>
</dbReference>
<evidence type="ECO:0000256" key="7">
    <source>
        <dbReference type="SAM" id="MobiDB-lite"/>
    </source>
</evidence>
<keyword evidence="2" id="KW-0285">Flavoprotein</keyword>
<keyword evidence="5" id="KW-0547">Nucleotide-binding</keyword>
<evidence type="ECO:0000256" key="3">
    <source>
        <dbReference type="ARBA" id="ARBA00022827"/>
    </source>
</evidence>
<dbReference type="OrthoDB" id="9776382at2"/>
<keyword evidence="11" id="KW-1185">Reference proteome</keyword>
<feature type="domain" description="Pyridine nucleotide-disulphide oxidoreductase dimerisation" evidence="8">
    <location>
        <begin position="348"/>
        <end position="447"/>
    </location>
</feature>
<dbReference type="PRINTS" id="PR00368">
    <property type="entry name" value="FADPNR"/>
</dbReference>
<evidence type="ECO:0000256" key="6">
    <source>
        <dbReference type="PIRSR" id="PIRSR000350-4"/>
    </source>
</evidence>
<reference evidence="10 11" key="1">
    <citation type="submission" date="2018-08" db="EMBL/GenBank/DDBJ databases">
        <title>Henriciella mobilis sp. nov., isolated from seawater.</title>
        <authorList>
            <person name="Cheng H."/>
            <person name="Wu Y.-H."/>
            <person name="Xu X.-W."/>
            <person name="Guo L.-L."/>
        </authorList>
    </citation>
    <scope>NUCLEOTIDE SEQUENCE [LARGE SCALE GENOMIC DNA]</scope>
    <source>
        <strain evidence="10 11">CCUG66934</strain>
    </source>
</reference>
<keyword evidence="3 5" id="KW-0274">FAD</keyword>
<feature type="region of interest" description="Disordered" evidence="7">
    <location>
        <begin position="456"/>
        <end position="475"/>
    </location>
</feature>
<keyword evidence="10" id="KW-0560">Oxidoreductase</keyword>
<dbReference type="SUPFAM" id="SSF51905">
    <property type="entry name" value="FAD/NAD(P)-binding domain"/>
    <property type="match status" value="1"/>
</dbReference>
<comment type="caution">
    <text evidence="10">The sequence shown here is derived from an EMBL/GenBank/DDBJ whole genome shotgun (WGS) entry which is preliminary data.</text>
</comment>
<feature type="binding site" evidence="5">
    <location>
        <position position="52"/>
    </location>
    <ligand>
        <name>FAD</name>
        <dbReference type="ChEBI" id="CHEBI:57692"/>
    </ligand>
</feature>
<feature type="binding site" evidence="5">
    <location>
        <position position="309"/>
    </location>
    <ligand>
        <name>FAD</name>
        <dbReference type="ChEBI" id="CHEBI:57692"/>
    </ligand>
</feature>
<dbReference type="InterPro" id="IPR023753">
    <property type="entry name" value="FAD/NAD-binding_dom"/>
</dbReference>
<comment type="similarity">
    <text evidence="1">Belongs to the class-I pyridine nucleotide-disulfide oxidoreductase family.</text>
</comment>
<dbReference type="EC" id="1.8.1.4" evidence="10"/>
<protein>
    <submittedName>
        <fullName evidence="10">Dihydrolipoyl dehydrogenase</fullName>
        <ecNumber evidence="10">1.8.1.4</ecNumber>
    </submittedName>
</protein>
<comment type="cofactor">
    <cofactor evidence="5">
        <name>FAD</name>
        <dbReference type="ChEBI" id="CHEBI:57692"/>
    </cofactor>
    <text evidence="5">Binds 1 FAD per subunit.</text>
</comment>
<dbReference type="PIRSF" id="PIRSF000350">
    <property type="entry name" value="Mercury_reductase_MerA"/>
    <property type="match status" value="1"/>
</dbReference>
<evidence type="ECO:0000259" key="9">
    <source>
        <dbReference type="Pfam" id="PF07992"/>
    </source>
</evidence>
<dbReference type="AlphaFoldDB" id="A0A399QYE4"/>
<dbReference type="Pfam" id="PF07992">
    <property type="entry name" value="Pyr_redox_2"/>
    <property type="match status" value="1"/>
</dbReference>
<accession>A0A399QYE4</accession>
<dbReference type="Gene3D" id="3.50.50.60">
    <property type="entry name" value="FAD/NAD(P)-binding domain"/>
    <property type="match status" value="2"/>
</dbReference>
<feature type="domain" description="FAD/NAD(P)-binding" evidence="9">
    <location>
        <begin position="7"/>
        <end position="323"/>
    </location>
</feature>
<dbReference type="Pfam" id="PF02852">
    <property type="entry name" value="Pyr_redox_dim"/>
    <property type="match status" value="1"/>
</dbReference>
<organism evidence="10 11">
    <name type="scientific">Henriciella barbarensis</name>
    <dbReference type="NCBI Taxonomy" id="86342"/>
    <lineage>
        <taxon>Bacteria</taxon>
        <taxon>Pseudomonadati</taxon>
        <taxon>Pseudomonadota</taxon>
        <taxon>Alphaproteobacteria</taxon>
        <taxon>Hyphomonadales</taxon>
        <taxon>Hyphomonadaceae</taxon>
        <taxon>Henriciella</taxon>
    </lineage>
</organism>
<dbReference type="GO" id="GO:0004148">
    <property type="term" value="F:dihydrolipoyl dehydrogenase (NADH) activity"/>
    <property type="evidence" value="ECO:0007669"/>
    <property type="project" value="UniProtKB-EC"/>
</dbReference>
<dbReference type="GO" id="GO:0003955">
    <property type="term" value="F:NAD(P)H dehydrogenase (quinone) activity"/>
    <property type="evidence" value="ECO:0007669"/>
    <property type="project" value="TreeGrafter"/>
</dbReference>
<dbReference type="SUPFAM" id="SSF55424">
    <property type="entry name" value="FAD/NAD-linked reductases, dimerisation (C-terminal) domain"/>
    <property type="match status" value="1"/>
</dbReference>
<keyword evidence="5" id="KW-0520">NAD</keyword>
<evidence type="ECO:0000256" key="2">
    <source>
        <dbReference type="ARBA" id="ARBA00022630"/>
    </source>
</evidence>
<dbReference type="EMBL" id="QWGB01000005">
    <property type="protein sequence ID" value="RIJ23918.1"/>
    <property type="molecule type" value="Genomic_DNA"/>
</dbReference>
<dbReference type="InterPro" id="IPR004099">
    <property type="entry name" value="Pyr_nucl-diS_OxRdtase_dimer"/>
</dbReference>
<name>A0A399QYE4_9PROT</name>
<evidence type="ECO:0000259" key="8">
    <source>
        <dbReference type="Pfam" id="PF02852"/>
    </source>
</evidence>
<evidence type="ECO:0000313" key="10">
    <source>
        <dbReference type="EMBL" id="RIJ23918.1"/>
    </source>
</evidence>
<feature type="binding site" evidence="5">
    <location>
        <position position="267"/>
    </location>
    <ligand>
        <name>NAD(+)</name>
        <dbReference type="ChEBI" id="CHEBI:57540"/>
    </ligand>
</feature>
<proteinExistence type="inferred from homology"/>
<feature type="binding site" evidence="5">
    <location>
        <begin position="178"/>
        <end position="185"/>
    </location>
    <ligand>
        <name>NAD(+)</name>
        <dbReference type="ChEBI" id="CHEBI:57540"/>
    </ligand>
</feature>